<feature type="compositionally biased region" description="Low complexity" evidence="1">
    <location>
        <begin position="2024"/>
        <end position="2040"/>
    </location>
</feature>
<feature type="transmembrane region" description="Helical" evidence="2">
    <location>
        <begin position="1109"/>
        <end position="1129"/>
    </location>
</feature>
<accession>A0A9W6UE15</accession>
<keyword evidence="4" id="KW-1185">Reference proteome</keyword>
<feature type="transmembrane region" description="Helical" evidence="2">
    <location>
        <begin position="351"/>
        <end position="371"/>
    </location>
</feature>
<keyword evidence="2" id="KW-0812">Transmembrane</keyword>
<feature type="region of interest" description="Disordered" evidence="1">
    <location>
        <begin position="2013"/>
        <end position="2043"/>
    </location>
</feature>
<keyword evidence="2" id="KW-0472">Membrane</keyword>
<feature type="transmembrane region" description="Helical" evidence="2">
    <location>
        <begin position="2396"/>
        <end position="2418"/>
    </location>
</feature>
<feature type="transmembrane region" description="Helical" evidence="2">
    <location>
        <begin position="261"/>
        <end position="287"/>
    </location>
</feature>
<feature type="transmembrane region" description="Helical" evidence="2">
    <location>
        <begin position="2448"/>
        <end position="2468"/>
    </location>
</feature>
<feature type="transmembrane region" description="Helical" evidence="2">
    <location>
        <begin position="630"/>
        <end position="654"/>
    </location>
</feature>
<feature type="transmembrane region" description="Helical" evidence="2">
    <location>
        <begin position="443"/>
        <end position="464"/>
    </location>
</feature>
<name>A0A9W6UE15_9STRA</name>
<feature type="region of interest" description="Disordered" evidence="1">
    <location>
        <begin position="554"/>
        <end position="594"/>
    </location>
</feature>
<evidence type="ECO:0000256" key="2">
    <source>
        <dbReference type="SAM" id="Phobius"/>
    </source>
</evidence>
<dbReference type="EMBL" id="BSXT01000631">
    <property type="protein sequence ID" value="GMF31410.1"/>
    <property type="molecule type" value="Genomic_DNA"/>
</dbReference>
<dbReference type="Proteomes" id="UP001165121">
    <property type="component" value="Unassembled WGS sequence"/>
</dbReference>
<protein>
    <submittedName>
        <fullName evidence="3">Unnamed protein product</fullName>
    </submittedName>
</protein>
<gene>
    <name evidence="3" type="ORF">Pfra01_000720100</name>
</gene>
<feature type="transmembrane region" description="Helical" evidence="2">
    <location>
        <begin position="1308"/>
        <end position="1329"/>
    </location>
</feature>
<sequence>MEAELIVRYCGGGLIRDSPLVQNTLGGDTTPSNKTLYLQSATSTSFEKCDGIDMFDTGIYSESILYNGFLGLVASSSYNLSILQDLEFIMPIVDCTSPPLVTGDPSLLHVFNLVRRKSDPNDVHIVAVALSVQDYRIPEQSRRGPAILATFFSVSDMRATTVNQYFVLGLDYPYTTEAHFNVFTLDGISTDGYWEMASVPRDASVDPIIHARTARRRGFYLHAESEQSNMRNLYWKVEGESPARALSEWEWYGEPIIFDSWAWVHGIHLLFAWQTIFSLGVLSIVVFRNLRMGKIWIGDAFASVSNGTLMMRGVLVMASWRVNEYWTLVEFCLSNANDISGTQRVPIHSELAHADLLVMFLSIIGLIGRFTKERIDPAFALFLFEIIHTSRQAIIRGSAAVLKTVVNYADTEYRAGIATVTDEQKELSYMRLWTTHMLNGIDFSFLAASMFPKVLLVVLILVYVGMRKVYHRFYPDQQPTGVTGRSTADRSTNEKAATAQKGNLTNFEISTGAELEARYGLISDYKNYVFFKGLKFASADGVYCSGYVHNNNNDLSNQHNNSDLSDQNNKNKGQSDSSRSVMRDPGFTDIADPLKPTRTLSEKALGSIDKLLRPPEGTTEVRFIRLMHRLAVFAVAILCVMISLESFATAIIILRGQISRDLPIEIYTADLITGYAGTATIKQSPLVQQVLEGSNSPLNTSIYLETPSAHSRTGCSNVEKYNPGIYSNDFLRLIFSRLQAHASYNLSYVTELELIVPVVDCTFELLVVGDPTVLRVYYLVREVSNPEHLLLLSTSLSAQDYEIPQQFQRGAGTILLVAAINDMRAPSLNHHIAVALNYPYVAEPIFEYSELEGVDSDNYWLLKTLPNQQNLDPAKEVRIARRFGRYKSDPTAQSNIETAHWDLPSDPATEIREWRWYGRAVLHDSWAWTHTIHGFFALNDIFNLSVLAFVIYRRLRMGQVWVGDAFATTSNMLLYRGVIVSVCSHLNGYWTVTKMCISIGDSITNQHIIYYRPELVHADLLSVYLNLASVLSFLFRERVDPLVAFLTFELGWGCRLELSNLFPVLRKHIMDFAVADTTLGLLDVGPGLANLSPMELLTAYPLESDRKSVVFSAIISICSPIVLMLAYVAGRKSTRYASVPVRVAVETGTTAVRRRSSAYRRGFLQNELTSFEMATGAALVNRFGVISSYDNYVGNDEQLIASTDAVYGNGFLVANGKFLIGTQDLLALILMKLTHLVDEEFSMAGASPPNNLASDYEDLSIDDITAEDLPSTDISQKHKHEPRPSSIIPASKIIQHSEALSLTRLGFLLYRTTVFAIAVTYIVISLQSFSTAIQVLRGTVSHDLPVEVHEAKLITNYAGTTTIIESPLVQQVLGGSTKPRNDSLYLATASAQSFTSCSDLSHFDEEIYSNKFLRFIFSILQEHASYNLSYLKDLELIVPVVDCTFDLLVSGDQTVARVYYLVRKKNVPTQIMLLSTSLSVQDFEIIQQFQRGPGLVLLVTAIDDMRATTLNYHIAVALNYPYVADPEFMFSELKGVDGDNCWLLQILPNQRNLDPAKEVRMARRFGRYIGDPTSQSNIETARLELSSDPASELREWKWYSRAVLHDSWAWTHATLGIFELSAIFDLAVLSFVIFRRLRKGRVWVGDAFSTISNMLLYRGVLALVCNHLNGYWTITKMCISIGDSITDQHVIYYRPELVHIDLLAVYLNLVSLLSYIARERVDPILAFLTFEMGWGYRVELANLLPVLRAHIAKFAIADTTRGLLKVSAGMAGLSPMDLLTSYEISGDRIYVVLSVVVSIFSPIVVIIGYIAAQKISRLEDRVVGHGQSQRRRSSAYMAHGLQQIDLTSFESATGAALRKRYGVLSGYENYIVRNNQLFATLDAVYSNGFLIANSKFLVATQDLIPLIVMKLTRVRFTNIFVYDIIEDHVVKETSRLVNSECLIICCVQLWTFLGTIAASSQQHLLSYFCSSIPSLVQLSEPTPFFSHSNRGARLHDSTAINLARKEAEQVMGASSHVTPTRGGRTSNNTSAASTSRTATAGKQLKKKRITRGQLFNLIRRVMGIGAALMCLTNYLRATIVTFQVLQGSPIATRSFGAMESRLILGYIGDGLIRDSPLIQATLGGDTTPRNYSLFLENEVTTSIDNCSSVELFNSDIYSDAFLRAIFESVIIRGSYNLTQLANFELVVPVIDCTSAPLVEGDPSLLRVFNVVRHKNNPTDVQLITTSISIQDYRIPETNRFGPAIVVTIFAVSDMNSKHLDQSIVVGLDYAYTHDPLYEVYTLEGISTDGHWNLTSIPENITVNPVKTVLTARRRGFYLGAESEQANIRNIVWSLEEVSPTRAMSLWEWRGQPIILDSWAWVHGIHLIFTVQSLFSLGVLALMVYRNVRGGRVWVGDAFAALSNSTLMIRGLLVFASWFVNGEWTLLEFCISNANDLTGTQLVPIHSEIVHADLMVMFLSLFGLVGHVAKARIDPTIGVFLFEVIHDNRQSIVKMAPAVFQRIRTYSDHEYRRGIAAVTDAQSDMSPMRLWTTDKLTSVNNGFVAASFYPKYILMGTLISFVAVRKSYKHFYPDPLAPSVTGNSADQSTNERGAIAQKGSLTNFEISTGAELQARFGLISDYKNYVFFKGLKFASPDGVYCSGYVIVNGKYLVATEDILTIAMIKAVQTRFVNVYAYEVEGYTVQRTARLVYPNTFTWNDLLHLNINILA</sequence>
<evidence type="ECO:0000313" key="3">
    <source>
        <dbReference type="EMBL" id="GMF31410.1"/>
    </source>
</evidence>
<feature type="compositionally biased region" description="Polar residues" evidence="1">
    <location>
        <begin position="570"/>
        <end position="580"/>
    </location>
</feature>
<evidence type="ECO:0000256" key="1">
    <source>
        <dbReference type="SAM" id="MobiDB-lite"/>
    </source>
</evidence>
<reference evidence="3" key="1">
    <citation type="submission" date="2023-04" db="EMBL/GenBank/DDBJ databases">
        <title>Phytophthora fragariaefolia NBRC 109709.</title>
        <authorList>
            <person name="Ichikawa N."/>
            <person name="Sato H."/>
            <person name="Tonouchi N."/>
        </authorList>
    </citation>
    <scope>NUCLEOTIDE SEQUENCE</scope>
    <source>
        <strain evidence="3">NBRC 109709</strain>
    </source>
</reference>
<keyword evidence="2" id="KW-1133">Transmembrane helix</keyword>
<organism evidence="3 4">
    <name type="scientific">Phytophthora fragariaefolia</name>
    <dbReference type="NCBI Taxonomy" id="1490495"/>
    <lineage>
        <taxon>Eukaryota</taxon>
        <taxon>Sar</taxon>
        <taxon>Stramenopiles</taxon>
        <taxon>Oomycota</taxon>
        <taxon>Peronosporomycetes</taxon>
        <taxon>Peronosporales</taxon>
        <taxon>Peronosporaceae</taxon>
        <taxon>Phytophthora</taxon>
    </lineage>
</organism>
<feature type="transmembrane region" description="Helical" evidence="2">
    <location>
        <begin position="2358"/>
        <end position="2384"/>
    </location>
</feature>
<dbReference type="OrthoDB" id="64243at2759"/>
<proteinExistence type="predicted"/>
<comment type="caution">
    <text evidence="3">The sequence shown here is derived from an EMBL/GenBank/DDBJ whole genome shotgun (WGS) entry which is preliminary data.</text>
</comment>
<evidence type="ECO:0000313" key="4">
    <source>
        <dbReference type="Proteomes" id="UP001165121"/>
    </source>
</evidence>
<feature type="transmembrane region" description="Helical" evidence="2">
    <location>
        <begin position="1608"/>
        <end position="1634"/>
    </location>
</feature>
<feature type="compositionally biased region" description="Low complexity" evidence="1">
    <location>
        <begin position="554"/>
        <end position="568"/>
    </location>
</feature>
<feature type="transmembrane region" description="Helical" evidence="2">
    <location>
        <begin position="1789"/>
        <end position="1812"/>
    </location>
</feature>